<reference evidence="1 2" key="1">
    <citation type="journal article" date="2023" name="Nucleic Acids Res.">
        <title>The hologenome of Daphnia magna reveals possible DNA methylation and microbiome-mediated evolution of the host genome.</title>
        <authorList>
            <person name="Chaturvedi A."/>
            <person name="Li X."/>
            <person name="Dhandapani V."/>
            <person name="Marshall H."/>
            <person name="Kissane S."/>
            <person name="Cuenca-Cambronero M."/>
            <person name="Asole G."/>
            <person name="Calvet F."/>
            <person name="Ruiz-Romero M."/>
            <person name="Marangio P."/>
            <person name="Guigo R."/>
            <person name="Rago D."/>
            <person name="Mirbahai L."/>
            <person name="Eastwood N."/>
            <person name="Colbourne J.K."/>
            <person name="Zhou J."/>
            <person name="Mallon E."/>
            <person name="Orsini L."/>
        </authorList>
    </citation>
    <scope>NUCLEOTIDE SEQUENCE [LARGE SCALE GENOMIC DNA]</scope>
    <source>
        <strain evidence="1">LRV0_1</strain>
    </source>
</reference>
<dbReference type="Proteomes" id="UP001234178">
    <property type="component" value="Unassembled WGS sequence"/>
</dbReference>
<accession>A0ABQ9YXX8</accession>
<proteinExistence type="predicted"/>
<keyword evidence="2" id="KW-1185">Reference proteome</keyword>
<evidence type="ECO:0000313" key="1">
    <source>
        <dbReference type="EMBL" id="KAK4005504.1"/>
    </source>
</evidence>
<dbReference type="EMBL" id="JAOYFB010000001">
    <property type="protein sequence ID" value="KAK4005504.1"/>
    <property type="molecule type" value="Genomic_DNA"/>
</dbReference>
<gene>
    <name evidence="1" type="ORF">OUZ56_007212</name>
</gene>
<evidence type="ECO:0000313" key="2">
    <source>
        <dbReference type="Proteomes" id="UP001234178"/>
    </source>
</evidence>
<protein>
    <submittedName>
        <fullName evidence="1">Uncharacterized protein</fullName>
    </submittedName>
</protein>
<name>A0ABQ9YXX8_9CRUS</name>
<sequence length="65" mass="6870">MSSPCTTPTSPINIIKGPPVITVRYVRVEDDVGSKGKEGKSGCRNPDALASFNAHLRSIRNSGVS</sequence>
<organism evidence="1 2">
    <name type="scientific">Daphnia magna</name>
    <dbReference type="NCBI Taxonomy" id="35525"/>
    <lineage>
        <taxon>Eukaryota</taxon>
        <taxon>Metazoa</taxon>
        <taxon>Ecdysozoa</taxon>
        <taxon>Arthropoda</taxon>
        <taxon>Crustacea</taxon>
        <taxon>Branchiopoda</taxon>
        <taxon>Diplostraca</taxon>
        <taxon>Cladocera</taxon>
        <taxon>Anomopoda</taxon>
        <taxon>Daphniidae</taxon>
        <taxon>Daphnia</taxon>
    </lineage>
</organism>
<comment type="caution">
    <text evidence="1">The sequence shown here is derived from an EMBL/GenBank/DDBJ whole genome shotgun (WGS) entry which is preliminary data.</text>
</comment>